<sequence length="118" mass="12366">MKMKSLMIAAFALAALTGTASASCYGTSNVYTCTDSSGNTYNVNRYGGSTSVQGYNSSTGSTWSQNSHSYGNTTNTYGQAANGNSWNSTTNRYGSGSSTYGTDSRGRSFNSFCYGSNC</sequence>
<feature type="chain" id="PRO_5011524450" description="DUF4124 domain-containing protein" evidence="1">
    <location>
        <begin position="23"/>
        <end position="118"/>
    </location>
</feature>
<keyword evidence="3" id="KW-1185">Reference proteome</keyword>
<dbReference type="AlphaFoldDB" id="A0A1H3GAA5"/>
<evidence type="ECO:0008006" key="4">
    <source>
        <dbReference type="Google" id="ProtNLM"/>
    </source>
</evidence>
<evidence type="ECO:0000313" key="3">
    <source>
        <dbReference type="Proteomes" id="UP000198539"/>
    </source>
</evidence>
<protein>
    <recommendedName>
        <fullName evidence="4">DUF4124 domain-containing protein</fullName>
    </recommendedName>
</protein>
<name>A0A1H3GAA5_9RHOB</name>
<keyword evidence="1" id="KW-0732">Signal</keyword>
<dbReference type="EMBL" id="FNOM01000070">
    <property type="protein sequence ID" value="SDX99259.1"/>
    <property type="molecule type" value="Genomic_DNA"/>
</dbReference>
<evidence type="ECO:0000256" key="1">
    <source>
        <dbReference type="SAM" id="SignalP"/>
    </source>
</evidence>
<gene>
    <name evidence="2" type="ORF">SAMN04488238_1702</name>
</gene>
<dbReference type="PROSITE" id="PS51257">
    <property type="entry name" value="PROKAR_LIPOPROTEIN"/>
    <property type="match status" value="1"/>
</dbReference>
<proteinExistence type="predicted"/>
<organism evidence="2 3">
    <name type="scientific">Roseicitreum antarcticum</name>
    <dbReference type="NCBI Taxonomy" id="564137"/>
    <lineage>
        <taxon>Bacteria</taxon>
        <taxon>Pseudomonadati</taxon>
        <taxon>Pseudomonadota</taxon>
        <taxon>Alphaproteobacteria</taxon>
        <taxon>Rhodobacterales</taxon>
        <taxon>Paracoccaceae</taxon>
        <taxon>Roseicitreum</taxon>
    </lineage>
</organism>
<reference evidence="2 3" key="1">
    <citation type="submission" date="2016-10" db="EMBL/GenBank/DDBJ databases">
        <authorList>
            <person name="de Groot N.N."/>
        </authorList>
    </citation>
    <scope>NUCLEOTIDE SEQUENCE [LARGE SCALE GENOMIC DNA]</scope>
    <source>
        <strain evidence="2 3">CGMCC 1.8894</strain>
    </source>
</reference>
<accession>A0A1H3GAA5</accession>
<dbReference type="RefSeq" id="WP_218132204.1">
    <property type="nucleotide sequence ID" value="NZ_CP061502.1"/>
</dbReference>
<dbReference type="Proteomes" id="UP000198539">
    <property type="component" value="Unassembled WGS sequence"/>
</dbReference>
<dbReference type="STRING" id="564137.SAMN04488238_1702"/>
<evidence type="ECO:0000313" key="2">
    <source>
        <dbReference type="EMBL" id="SDX99259.1"/>
    </source>
</evidence>
<feature type="signal peptide" evidence="1">
    <location>
        <begin position="1"/>
        <end position="22"/>
    </location>
</feature>